<keyword evidence="1" id="KW-1133">Transmembrane helix</keyword>
<evidence type="ECO:0000256" key="1">
    <source>
        <dbReference type="SAM" id="Phobius"/>
    </source>
</evidence>
<accession>A0A845DNW6</accession>
<evidence type="ECO:0008006" key="4">
    <source>
        <dbReference type="Google" id="ProtNLM"/>
    </source>
</evidence>
<keyword evidence="1" id="KW-0812">Transmembrane</keyword>
<comment type="caution">
    <text evidence="2">The sequence shown here is derived from an EMBL/GenBank/DDBJ whole genome shotgun (WGS) entry which is preliminary data.</text>
</comment>
<proteinExistence type="predicted"/>
<dbReference type="EMBL" id="WMET01000001">
    <property type="protein sequence ID" value="MYL18619.1"/>
    <property type="molecule type" value="Genomic_DNA"/>
</dbReference>
<dbReference type="AlphaFoldDB" id="A0A845DNW6"/>
<dbReference type="RefSeq" id="WP_160835077.1">
    <property type="nucleotide sequence ID" value="NZ_WMET01000001.1"/>
</dbReference>
<feature type="transmembrane region" description="Helical" evidence="1">
    <location>
        <begin position="56"/>
        <end position="74"/>
    </location>
</feature>
<keyword evidence="1" id="KW-0472">Membrane</keyword>
<name>A0A845DNW6_9BACI</name>
<evidence type="ECO:0000313" key="3">
    <source>
        <dbReference type="Proteomes" id="UP000460949"/>
    </source>
</evidence>
<evidence type="ECO:0000313" key="2">
    <source>
        <dbReference type="EMBL" id="MYL18619.1"/>
    </source>
</evidence>
<organism evidence="2 3">
    <name type="scientific">Halobacillus litoralis</name>
    <dbReference type="NCBI Taxonomy" id="45668"/>
    <lineage>
        <taxon>Bacteria</taxon>
        <taxon>Bacillati</taxon>
        <taxon>Bacillota</taxon>
        <taxon>Bacilli</taxon>
        <taxon>Bacillales</taxon>
        <taxon>Bacillaceae</taxon>
        <taxon>Halobacillus</taxon>
    </lineage>
</organism>
<protein>
    <recommendedName>
        <fullName evidence="4">Holin</fullName>
    </recommendedName>
</protein>
<dbReference type="Proteomes" id="UP000460949">
    <property type="component" value="Unassembled WGS sequence"/>
</dbReference>
<reference evidence="2 3" key="1">
    <citation type="submission" date="2019-11" db="EMBL/GenBank/DDBJ databases">
        <title>Genome sequences of 17 halophilic strains isolated from different environments.</title>
        <authorList>
            <person name="Furrow R.E."/>
        </authorList>
    </citation>
    <scope>NUCLEOTIDE SEQUENCE [LARGE SCALE GENOMIC DNA]</scope>
    <source>
        <strain evidence="2 3">22511_23_Filter</strain>
    </source>
</reference>
<gene>
    <name evidence="2" type="ORF">GLW04_01885</name>
</gene>
<sequence>MIIKVVLLTLLLFQVLYLSVRVKNDKYIKRYIPAFIVSVITAWSIYKTFTLNGFSGINSAIFSIIGLFTLFVFTKHPPFSKEKM</sequence>